<keyword evidence="6" id="KW-0804">Transcription</keyword>
<dbReference type="SUPFAM" id="SSF46894">
    <property type="entry name" value="C-terminal effector domain of the bipartite response regulators"/>
    <property type="match status" value="1"/>
</dbReference>
<feature type="domain" description="OmpR/PhoB-type" evidence="11">
    <location>
        <begin position="125"/>
        <end position="223"/>
    </location>
</feature>
<gene>
    <name evidence="12" type="ORF">I5677_01675</name>
</gene>
<dbReference type="EMBL" id="JAEAGR010000001">
    <property type="protein sequence ID" value="MBH1939600.1"/>
    <property type="molecule type" value="Genomic_DNA"/>
</dbReference>
<dbReference type="Pfam" id="PF00072">
    <property type="entry name" value="Response_reg"/>
    <property type="match status" value="1"/>
</dbReference>
<dbReference type="InterPro" id="IPR011006">
    <property type="entry name" value="CheY-like_superfamily"/>
</dbReference>
<dbReference type="GO" id="GO:0032993">
    <property type="term" value="C:protein-DNA complex"/>
    <property type="evidence" value="ECO:0007669"/>
    <property type="project" value="TreeGrafter"/>
</dbReference>
<dbReference type="CDD" id="cd00383">
    <property type="entry name" value="trans_reg_C"/>
    <property type="match status" value="1"/>
</dbReference>
<feature type="DNA-binding region" description="OmpR/PhoB-type" evidence="9">
    <location>
        <begin position="125"/>
        <end position="223"/>
    </location>
</feature>
<protein>
    <recommendedName>
        <fullName evidence="1">Stage 0 sporulation protein A homolog</fullName>
    </recommendedName>
</protein>
<dbReference type="AlphaFoldDB" id="A0A8J7H0Y6"/>
<evidence type="ECO:0000256" key="5">
    <source>
        <dbReference type="ARBA" id="ARBA00023125"/>
    </source>
</evidence>
<dbReference type="Gene3D" id="6.10.250.690">
    <property type="match status" value="1"/>
</dbReference>
<dbReference type="Gene3D" id="1.10.10.10">
    <property type="entry name" value="Winged helix-like DNA-binding domain superfamily/Winged helix DNA-binding domain"/>
    <property type="match status" value="1"/>
</dbReference>
<dbReference type="Gene3D" id="3.40.50.2300">
    <property type="match status" value="1"/>
</dbReference>
<dbReference type="SUPFAM" id="SSF52172">
    <property type="entry name" value="CheY-like"/>
    <property type="match status" value="1"/>
</dbReference>
<evidence type="ECO:0000256" key="3">
    <source>
        <dbReference type="ARBA" id="ARBA00023012"/>
    </source>
</evidence>
<accession>A0A8J7H0Y6</accession>
<keyword evidence="13" id="KW-1185">Reference proteome</keyword>
<comment type="caution">
    <text evidence="12">The sequence shown here is derived from an EMBL/GenBank/DDBJ whole genome shotgun (WGS) entry which is preliminary data.</text>
</comment>
<dbReference type="GO" id="GO:0005829">
    <property type="term" value="C:cytosol"/>
    <property type="evidence" value="ECO:0007669"/>
    <property type="project" value="TreeGrafter"/>
</dbReference>
<evidence type="ECO:0000256" key="6">
    <source>
        <dbReference type="ARBA" id="ARBA00023163"/>
    </source>
</evidence>
<keyword evidence="5 9" id="KW-0238">DNA-binding</keyword>
<evidence type="ECO:0000256" key="8">
    <source>
        <dbReference type="PROSITE-ProRule" id="PRU00169"/>
    </source>
</evidence>
<dbReference type="InterPro" id="IPR001867">
    <property type="entry name" value="OmpR/PhoB-type_DNA-bd"/>
</dbReference>
<evidence type="ECO:0000256" key="4">
    <source>
        <dbReference type="ARBA" id="ARBA00023015"/>
    </source>
</evidence>
<dbReference type="SMART" id="SM00862">
    <property type="entry name" value="Trans_reg_C"/>
    <property type="match status" value="1"/>
</dbReference>
<dbReference type="PANTHER" id="PTHR48111">
    <property type="entry name" value="REGULATOR OF RPOS"/>
    <property type="match status" value="1"/>
</dbReference>
<name>A0A8J7H0Y6_9FIRM</name>
<dbReference type="SMART" id="SM00448">
    <property type="entry name" value="REC"/>
    <property type="match status" value="1"/>
</dbReference>
<keyword evidence="3" id="KW-0902">Two-component regulatory system</keyword>
<dbReference type="InterPro" id="IPR016032">
    <property type="entry name" value="Sig_transdc_resp-reg_C-effctor"/>
</dbReference>
<evidence type="ECO:0000259" key="11">
    <source>
        <dbReference type="PROSITE" id="PS51755"/>
    </source>
</evidence>
<organism evidence="12 13">
    <name type="scientific">Mobilitalea sibirica</name>
    <dbReference type="NCBI Taxonomy" id="1462919"/>
    <lineage>
        <taxon>Bacteria</taxon>
        <taxon>Bacillati</taxon>
        <taxon>Bacillota</taxon>
        <taxon>Clostridia</taxon>
        <taxon>Lachnospirales</taxon>
        <taxon>Lachnospiraceae</taxon>
        <taxon>Mobilitalea</taxon>
    </lineage>
</organism>
<evidence type="ECO:0000256" key="7">
    <source>
        <dbReference type="ARBA" id="ARBA00024867"/>
    </source>
</evidence>
<sequence>MKVLLIEDDKDLCQALSFTLKQNGYIVDTCLRGDEAIYYGSSASYDVIILDRMLPYLDGLTILQVLRKNNITTPIILVTAMNGINDRIDGLDAGADDYLVKPFDTGELLARIRALSRRPRTIESNTILKFSNFSLDTELHTLTAESKTVTLSNKETCLLEYLIRNRGQILTREQILTRVWGLDSVVEDGNLDNYIYFVRRRLKTVNCKARIKTIHSVGYQLEEI</sequence>
<dbReference type="GO" id="GO:0006355">
    <property type="term" value="P:regulation of DNA-templated transcription"/>
    <property type="evidence" value="ECO:0007669"/>
    <property type="project" value="InterPro"/>
</dbReference>
<dbReference type="PANTHER" id="PTHR48111:SF22">
    <property type="entry name" value="REGULATOR OF RPOS"/>
    <property type="match status" value="1"/>
</dbReference>
<dbReference type="InterPro" id="IPR001789">
    <property type="entry name" value="Sig_transdc_resp-reg_receiver"/>
</dbReference>
<dbReference type="Pfam" id="PF00486">
    <property type="entry name" value="Trans_reg_C"/>
    <property type="match status" value="1"/>
</dbReference>
<dbReference type="RefSeq" id="WP_197659811.1">
    <property type="nucleotide sequence ID" value="NZ_JAEAGR010000001.1"/>
</dbReference>
<evidence type="ECO:0000313" key="13">
    <source>
        <dbReference type="Proteomes" id="UP000623269"/>
    </source>
</evidence>
<evidence type="ECO:0000256" key="9">
    <source>
        <dbReference type="PROSITE-ProRule" id="PRU01091"/>
    </source>
</evidence>
<evidence type="ECO:0000313" key="12">
    <source>
        <dbReference type="EMBL" id="MBH1939600.1"/>
    </source>
</evidence>
<dbReference type="GO" id="GO:0000976">
    <property type="term" value="F:transcription cis-regulatory region binding"/>
    <property type="evidence" value="ECO:0007669"/>
    <property type="project" value="TreeGrafter"/>
</dbReference>
<dbReference type="PROSITE" id="PS51755">
    <property type="entry name" value="OMPR_PHOB"/>
    <property type="match status" value="1"/>
</dbReference>
<evidence type="ECO:0000259" key="10">
    <source>
        <dbReference type="PROSITE" id="PS50110"/>
    </source>
</evidence>
<feature type="domain" description="Response regulatory" evidence="10">
    <location>
        <begin position="2"/>
        <end position="116"/>
    </location>
</feature>
<keyword evidence="2 8" id="KW-0597">Phosphoprotein</keyword>
<reference evidence="12" key="1">
    <citation type="submission" date="2020-12" db="EMBL/GenBank/DDBJ databases">
        <title>M. sibirica DSM 26468T genome.</title>
        <authorList>
            <person name="Thieme N."/>
            <person name="Rettenmaier R."/>
            <person name="Zverlov V."/>
            <person name="Liebl W."/>
        </authorList>
    </citation>
    <scope>NUCLEOTIDE SEQUENCE</scope>
    <source>
        <strain evidence="12">DSM 26468</strain>
    </source>
</reference>
<keyword evidence="4" id="KW-0805">Transcription regulation</keyword>
<dbReference type="InterPro" id="IPR036388">
    <property type="entry name" value="WH-like_DNA-bd_sf"/>
</dbReference>
<dbReference type="InterPro" id="IPR039420">
    <property type="entry name" value="WalR-like"/>
</dbReference>
<feature type="modified residue" description="4-aspartylphosphate" evidence="8">
    <location>
        <position position="51"/>
    </location>
</feature>
<dbReference type="PROSITE" id="PS50110">
    <property type="entry name" value="RESPONSE_REGULATORY"/>
    <property type="match status" value="1"/>
</dbReference>
<evidence type="ECO:0000256" key="1">
    <source>
        <dbReference type="ARBA" id="ARBA00018672"/>
    </source>
</evidence>
<evidence type="ECO:0000256" key="2">
    <source>
        <dbReference type="ARBA" id="ARBA00022553"/>
    </source>
</evidence>
<proteinExistence type="predicted"/>
<comment type="function">
    <text evidence="7">May play the central regulatory role in sporulation. It may be an element of the effector pathway responsible for the activation of sporulation genes in response to nutritional stress. Spo0A may act in concert with spo0H (a sigma factor) to control the expression of some genes that are critical to the sporulation process.</text>
</comment>
<dbReference type="GO" id="GO:0000156">
    <property type="term" value="F:phosphorelay response regulator activity"/>
    <property type="evidence" value="ECO:0007669"/>
    <property type="project" value="TreeGrafter"/>
</dbReference>
<dbReference type="Proteomes" id="UP000623269">
    <property type="component" value="Unassembled WGS sequence"/>
</dbReference>